<feature type="transmembrane region" description="Helical" evidence="1">
    <location>
        <begin position="599"/>
        <end position="623"/>
    </location>
</feature>
<keyword evidence="1" id="KW-0812">Transmembrane</keyword>
<feature type="transmembrane region" description="Helical" evidence="1">
    <location>
        <begin position="660"/>
        <end position="679"/>
    </location>
</feature>
<sequence length="743" mass="78918">MDEQAMLTRDLVLRLCATATEFDQQWIRSERKIVVPFTAPRDTDLVDAIVAAGRALGVQRLLMCRTSGQYAYEPVTDVAADTDALVDVIRGWGDTPTDFLIAVEDTSAAVLVTATTLTVAAGPEVFVRELVGRDIAAARADFAREAREEHDSDLIRAAHRYDCLELGGRHSRKERGPGPDLAERFTTSIDSLRRNAPRTVSALRTARGMWGWITVALLIPAAVLVPAAPAVLALTVTMLWLLVQLAWLSRSRTVGFAALMRALLAGALVTVPIVAAELALAAAVGLSADSPLAYAYIAVPVEEIGKLAPMVLLWLVARRRFQRFAAVDFLLLAAASGAGFQLAEQALQILPAGAQGLAFTPAQGMFTFLPGGIDVPGAGVHFSGHAVITGLVGAALGLAVVGSRVYGAWLWLLPPLALGAAALEHLAFNAMLAGLQPTTLTAVVFGLYGRGAATVGLLLVLLVVAVVMDYRLTRTAADVTPPLPGRPPLAGLVRRAHTRAVRVRVRIPGDIVPLFRRYGLAWARFPVTLAEAASAMLHEFTLMIVAASRGPATLCRTWRFLRQRREYAMGAARANGRPWRRMPPVAELGAVEEWLSARLGAATGAVAVTTAASLAVVLVPWAAVTATAVTAPPEDGGAYALASLRMAESWFTGLSEGTRTWLWLGTAALVGLLAVGWNVPHAHPSMRHFLREPRANISGFLGALAPGQLPYAIVGVAGMALPASTTRLLKPEERRAPFAPTGP</sequence>
<feature type="transmembrane region" description="Helical" evidence="1">
    <location>
        <begin position="448"/>
        <end position="468"/>
    </location>
</feature>
<accession>A0ABP7GCE4</accession>
<evidence type="ECO:0000313" key="3">
    <source>
        <dbReference type="Proteomes" id="UP001500908"/>
    </source>
</evidence>
<evidence type="ECO:0008006" key="4">
    <source>
        <dbReference type="Google" id="ProtNLM"/>
    </source>
</evidence>
<proteinExistence type="predicted"/>
<evidence type="ECO:0000256" key="1">
    <source>
        <dbReference type="SAM" id="Phobius"/>
    </source>
</evidence>
<dbReference type="Proteomes" id="UP001500908">
    <property type="component" value="Unassembled WGS sequence"/>
</dbReference>
<dbReference type="EMBL" id="BAABDD010000033">
    <property type="protein sequence ID" value="GAA3761430.1"/>
    <property type="molecule type" value="Genomic_DNA"/>
</dbReference>
<feature type="transmembrane region" description="Helical" evidence="1">
    <location>
        <begin position="324"/>
        <end position="343"/>
    </location>
</feature>
<feature type="transmembrane region" description="Helical" evidence="1">
    <location>
        <begin position="231"/>
        <end position="250"/>
    </location>
</feature>
<dbReference type="Pfam" id="PF13367">
    <property type="entry name" value="PrsW-protease"/>
    <property type="match status" value="1"/>
</dbReference>
<gene>
    <name evidence="2" type="ORF">GCM10022402_43950</name>
</gene>
<feature type="transmembrane region" description="Helical" evidence="1">
    <location>
        <begin position="408"/>
        <end position="428"/>
    </location>
</feature>
<organism evidence="2 3">
    <name type="scientific">Salinactinospora qingdaonensis</name>
    <dbReference type="NCBI Taxonomy" id="702744"/>
    <lineage>
        <taxon>Bacteria</taxon>
        <taxon>Bacillati</taxon>
        <taxon>Actinomycetota</taxon>
        <taxon>Actinomycetes</taxon>
        <taxon>Streptosporangiales</taxon>
        <taxon>Nocardiopsidaceae</taxon>
        <taxon>Salinactinospora</taxon>
    </lineage>
</organism>
<feature type="transmembrane region" description="Helical" evidence="1">
    <location>
        <begin position="382"/>
        <end position="401"/>
    </location>
</feature>
<keyword evidence="3" id="KW-1185">Reference proteome</keyword>
<keyword evidence="1" id="KW-1133">Transmembrane helix</keyword>
<protein>
    <recommendedName>
        <fullName evidence="4">Membrane proteinase PrsW, cleaves anti-sigma factor RsiW, M82 family</fullName>
    </recommendedName>
</protein>
<evidence type="ECO:0000313" key="2">
    <source>
        <dbReference type="EMBL" id="GAA3761430.1"/>
    </source>
</evidence>
<dbReference type="RefSeq" id="WP_344975796.1">
    <property type="nucleotide sequence ID" value="NZ_BAABDD010000033.1"/>
</dbReference>
<feature type="transmembrane region" description="Helical" evidence="1">
    <location>
        <begin position="262"/>
        <end position="287"/>
    </location>
</feature>
<dbReference type="InterPro" id="IPR026898">
    <property type="entry name" value="PrsW"/>
</dbReference>
<reference evidence="3" key="1">
    <citation type="journal article" date="2019" name="Int. J. Syst. Evol. Microbiol.">
        <title>The Global Catalogue of Microorganisms (GCM) 10K type strain sequencing project: providing services to taxonomists for standard genome sequencing and annotation.</title>
        <authorList>
            <consortium name="The Broad Institute Genomics Platform"/>
            <consortium name="The Broad Institute Genome Sequencing Center for Infectious Disease"/>
            <person name="Wu L."/>
            <person name="Ma J."/>
        </authorList>
    </citation>
    <scope>NUCLEOTIDE SEQUENCE [LARGE SCALE GENOMIC DNA]</scope>
    <source>
        <strain evidence="3">JCM 17137</strain>
    </source>
</reference>
<keyword evidence="1" id="KW-0472">Membrane</keyword>
<feature type="transmembrane region" description="Helical" evidence="1">
    <location>
        <begin position="293"/>
        <end position="317"/>
    </location>
</feature>
<feature type="transmembrane region" description="Helical" evidence="1">
    <location>
        <begin position="700"/>
        <end position="721"/>
    </location>
</feature>
<feature type="transmembrane region" description="Helical" evidence="1">
    <location>
        <begin position="208"/>
        <end position="225"/>
    </location>
</feature>
<name>A0ABP7GCE4_9ACTN</name>
<comment type="caution">
    <text evidence="2">The sequence shown here is derived from an EMBL/GenBank/DDBJ whole genome shotgun (WGS) entry which is preliminary data.</text>
</comment>